<evidence type="ECO:0000256" key="1">
    <source>
        <dbReference type="SAM" id="Phobius"/>
    </source>
</evidence>
<proteinExistence type="predicted"/>
<dbReference type="Proteomes" id="UP001432039">
    <property type="component" value="Chromosome"/>
</dbReference>
<name>A0ABZ1T6V7_STRVG</name>
<reference evidence="2" key="1">
    <citation type="submission" date="2022-10" db="EMBL/GenBank/DDBJ databases">
        <title>The complete genomes of actinobacterial strains from the NBC collection.</title>
        <authorList>
            <person name="Joergensen T.S."/>
            <person name="Alvarez Arevalo M."/>
            <person name="Sterndorff E.B."/>
            <person name="Faurdal D."/>
            <person name="Vuksanovic O."/>
            <person name="Mourched A.-S."/>
            <person name="Charusanti P."/>
            <person name="Shaw S."/>
            <person name="Blin K."/>
            <person name="Weber T."/>
        </authorList>
    </citation>
    <scope>NUCLEOTIDE SEQUENCE</scope>
    <source>
        <strain evidence="2">NBC_00248</strain>
    </source>
</reference>
<sequence>MSTETVVGIIVAVSLVGYLVLALFFPEKF</sequence>
<feature type="transmembrane region" description="Helical" evidence="1">
    <location>
        <begin position="6"/>
        <end position="25"/>
    </location>
</feature>
<keyword evidence="1" id="KW-0812">Transmembrane</keyword>
<dbReference type="NCBIfam" id="TIGR02115">
    <property type="entry name" value="potass_kdpF"/>
    <property type="match status" value="1"/>
</dbReference>
<keyword evidence="1" id="KW-1133">Transmembrane helix</keyword>
<organism evidence="2 3">
    <name type="scientific">Streptomyces virginiae</name>
    <name type="common">Streptomyces cinnamonensis</name>
    <dbReference type="NCBI Taxonomy" id="1961"/>
    <lineage>
        <taxon>Bacteria</taxon>
        <taxon>Bacillati</taxon>
        <taxon>Actinomycetota</taxon>
        <taxon>Actinomycetes</taxon>
        <taxon>Kitasatosporales</taxon>
        <taxon>Streptomycetaceae</taxon>
        <taxon>Streptomyces</taxon>
    </lineage>
</organism>
<dbReference type="InterPro" id="IPR011726">
    <property type="entry name" value="KdpF"/>
</dbReference>
<gene>
    <name evidence="2" type="primary">kdpF</name>
    <name evidence="2" type="ORF">OG517_05940</name>
</gene>
<dbReference type="EMBL" id="CP108090">
    <property type="protein sequence ID" value="WUQ11002.1"/>
    <property type="molecule type" value="Genomic_DNA"/>
</dbReference>
<keyword evidence="3" id="KW-1185">Reference proteome</keyword>
<accession>A0ABZ1T6V7</accession>
<dbReference type="RefSeq" id="WP_107093322.1">
    <property type="nucleotide sequence ID" value="NZ_CP108090.1"/>
</dbReference>
<evidence type="ECO:0000313" key="3">
    <source>
        <dbReference type="Proteomes" id="UP001432039"/>
    </source>
</evidence>
<dbReference type="Pfam" id="PF09604">
    <property type="entry name" value="Potass_KdpF"/>
    <property type="match status" value="1"/>
</dbReference>
<evidence type="ECO:0000313" key="2">
    <source>
        <dbReference type="EMBL" id="WUQ11002.1"/>
    </source>
</evidence>
<keyword evidence="1" id="KW-0472">Membrane</keyword>
<protein>
    <submittedName>
        <fullName evidence="2">K(+)-transporting ATPase subunit F</fullName>
    </submittedName>
</protein>